<evidence type="ECO:0000313" key="3">
    <source>
        <dbReference type="Proteomes" id="UP001187682"/>
    </source>
</evidence>
<dbReference type="EMBL" id="ONZQ02000019">
    <property type="protein sequence ID" value="SPO07208.1"/>
    <property type="molecule type" value="Genomic_DNA"/>
</dbReference>
<protein>
    <submittedName>
        <fullName evidence="2">Related to enoyl-CoA hydratase/isomerase</fullName>
    </submittedName>
</protein>
<proteinExistence type="predicted"/>
<dbReference type="Pfam" id="PF00106">
    <property type="entry name" value="adh_short"/>
    <property type="match status" value="1"/>
</dbReference>
<keyword evidence="1" id="KW-0560">Oxidoreductase</keyword>
<dbReference type="InterPro" id="IPR002347">
    <property type="entry name" value="SDR_fam"/>
</dbReference>
<comment type="caution">
    <text evidence="2">The sequence shown here is derived from an EMBL/GenBank/DDBJ whole genome shotgun (WGS) entry which is preliminary data.</text>
</comment>
<accession>A0AAE8N8B9</accession>
<dbReference type="PANTHER" id="PTHR43157">
    <property type="entry name" value="PHOSPHATIDYLINOSITOL-GLYCAN BIOSYNTHESIS CLASS F PROTEIN-RELATED"/>
    <property type="match status" value="1"/>
</dbReference>
<dbReference type="SUPFAM" id="SSF51735">
    <property type="entry name" value="NAD(P)-binding Rossmann-fold domains"/>
    <property type="match status" value="1"/>
</dbReference>
<dbReference type="Gene3D" id="3.40.50.720">
    <property type="entry name" value="NAD(P)-binding Rossmann-like Domain"/>
    <property type="match status" value="1"/>
</dbReference>
<reference evidence="2" key="1">
    <citation type="submission" date="2018-03" db="EMBL/GenBank/DDBJ databases">
        <authorList>
            <person name="Guldener U."/>
        </authorList>
    </citation>
    <scope>NUCLEOTIDE SEQUENCE</scope>
</reference>
<name>A0AAE8N8B9_9PEZI</name>
<dbReference type="GO" id="GO:0016491">
    <property type="term" value="F:oxidoreductase activity"/>
    <property type="evidence" value="ECO:0007669"/>
    <property type="project" value="UniProtKB-KW"/>
</dbReference>
<keyword evidence="3" id="KW-1185">Reference proteome</keyword>
<dbReference type="PRINTS" id="PR00081">
    <property type="entry name" value="GDHRDH"/>
</dbReference>
<evidence type="ECO:0000256" key="1">
    <source>
        <dbReference type="ARBA" id="ARBA00023002"/>
    </source>
</evidence>
<evidence type="ECO:0000313" key="2">
    <source>
        <dbReference type="EMBL" id="SPO07208.1"/>
    </source>
</evidence>
<gene>
    <name evidence="2" type="ORF">DNG_09902</name>
</gene>
<dbReference type="PANTHER" id="PTHR43157:SF31">
    <property type="entry name" value="PHOSPHATIDYLINOSITOL-GLYCAN BIOSYNTHESIS CLASS F PROTEIN"/>
    <property type="match status" value="1"/>
</dbReference>
<organism evidence="2 3">
    <name type="scientific">Cephalotrichum gorgonifer</name>
    <dbReference type="NCBI Taxonomy" id="2041049"/>
    <lineage>
        <taxon>Eukaryota</taxon>
        <taxon>Fungi</taxon>
        <taxon>Dikarya</taxon>
        <taxon>Ascomycota</taxon>
        <taxon>Pezizomycotina</taxon>
        <taxon>Sordariomycetes</taxon>
        <taxon>Hypocreomycetidae</taxon>
        <taxon>Microascales</taxon>
        <taxon>Microascaceae</taxon>
        <taxon>Cephalotrichum</taxon>
    </lineage>
</organism>
<dbReference type="AlphaFoldDB" id="A0AAE8N8B9"/>
<dbReference type="InterPro" id="IPR036291">
    <property type="entry name" value="NAD(P)-bd_dom_sf"/>
</dbReference>
<dbReference type="Proteomes" id="UP001187682">
    <property type="component" value="Unassembled WGS sequence"/>
</dbReference>
<sequence>MSLPVGPFFRSQVCTQLPVPTKSFAGQTIIVTGSNTGMGLEAARHMVRLGAAKMILAVRSLERGAAAAKSIAETTGRGDAVEVWDLDLASHASVRAFAVRAAGLERLDVVVENAGVYGIEFARAEDNERTITVNFVSTMLLALLLLPKLRETAVAFDKDVVLTFTGSFVHWLTDFPERNADNILELLAREDKARMADRYNVSKMMELLAFRELATALTQPSNTRRIVTSIINPGAVITDIMREARGFFYLYVKAMQKMIMRTAEEGGRTLVHAAEGGRETDAKYLCDCQPAPPELMSHWVRSKEAMVTQKKVWKELLDKLESIQPGISKNI</sequence>